<protein>
    <submittedName>
        <fullName evidence="7">Cation antiporter</fullName>
    </submittedName>
</protein>
<dbReference type="Pfam" id="PF01899">
    <property type="entry name" value="MNHE"/>
    <property type="match status" value="1"/>
</dbReference>
<dbReference type="PANTHER" id="PTHR34584">
    <property type="entry name" value="NA(+)/H(+) ANTIPORTER SUBUNIT E1"/>
    <property type="match status" value="1"/>
</dbReference>
<reference evidence="7" key="1">
    <citation type="journal article" date="2015" name="Proc. Natl. Acad. Sci. U.S.A.">
        <title>Networks of energetic and metabolic interactions define dynamics in microbial communities.</title>
        <authorList>
            <person name="Embree M."/>
            <person name="Liu J.K."/>
            <person name="Al-Bassam M.M."/>
            <person name="Zengler K."/>
        </authorList>
    </citation>
    <scope>NUCLEOTIDE SEQUENCE</scope>
</reference>
<dbReference type="AlphaFoldDB" id="A0A0W8G7S3"/>
<dbReference type="PANTHER" id="PTHR34584:SF1">
    <property type="entry name" value="NA(+)_H(+) ANTIPORTER SUBUNIT E1"/>
    <property type="match status" value="1"/>
</dbReference>
<name>A0A0W8G7S3_9ZZZZ</name>
<proteinExistence type="predicted"/>
<evidence type="ECO:0000256" key="4">
    <source>
        <dbReference type="ARBA" id="ARBA00022989"/>
    </source>
</evidence>
<keyword evidence="4 6" id="KW-1133">Transmembrane helix</keyword>
<evidence type="ECO:0000256" key="6">
    <source>
        <dbReference type="SAM" id="Phobius"/>
    </source>
</evidence>
<comment type="subcellular location">
    <subcellularLocation>
        <location evidence="1">Cell membrane</location>
        <topology evidence="1">Multi-pass membrane protein</topology>
    </subcellularLocation>
</comment>
<dbReference type="GO" id="GO:0005886">
    <property type="term" value="C:plasma membrane"/>
    <property type="evidence" value="ECO:0007669"/>
    <property type="project" value="UniProtKB-SubCell"/>
</dbReference>
<keyword evidence="5 6" id="KW-0472">Membrane</keyword>
<sequence>MQNPDSGQGGVIFKILDDVSVERRRQPRPIQPRAARTASVLARFFSLFAVWLVLSGMFDPFHMSLGVVSCLGVTLFSLRLLPPRTDAPFPLRPLLRLPGYAIWLTWQIVKSNFWVLYLVFHPRMMDKIDPRLITFKSRLTSRGALTVFANSITLTPGTITVSVNERGHFLVHAIDVKSAEGLPGEMERKIADTFGE</sequence>
<evidence type="ECO:0000256" key="3">
    <source>
        <dbReference type="ARBA" id="ARBA00022692"/>
    </source>
</evidence>
<dbReference type="InterPro" id="IPR002758">
    <property type="entry name" value="Cation_antiport_E"/>
</dbReference>
<accession>A0A0W8G7S3</accession>
<evidence type="ECO:0000256" key="5">
    <source>
        <dbReference type="ARBA" id="ARBA00023136"/>
    </source>
</evidence>
<dbReference type="GO" id="GO:0008324">
    <property type="term" value="F:monoatomic cation transmembrane transporter activity"/>
    <property type="evidence" value="ECO:0007669"/>
    <property type="project" value="InterPro"/>
</dbReference>
<comment type="caution">
    <text evidence="7">The sequence shown here is derived from an EMBL/GenBank/DDBJ whole genome shotgun (WGS) entry which is preliminary data.</text>
</comment>
<feature type="transmembrane region" description="Helical" evidence="6">
    <location>
        <begin position="34"/>
        <end position="54"/>
    </location>
</feature>
<keyword evidence="2" id="KW-1003">Cell membrane</keyword>
<evidence type="ECO:0000256" key="1">
    <source>
        <dbReference type="ARBA" id="ARBA00004651"/>
    </source>
</evidence>
<keyword evidence="3 6" id="KW-0812">Transmembrane</keyword>
<gene>
    <name evidence="7" type="ORF">ASZ90_000926</name>
</gene>
<feature type="transmembrane region" description="Helical" evidence="6">
    <location>
        <begin position="100"/>
        <end position="120"/>
    </location>
</feature>
<evidence type="ECO:0000313" key="7">
    <source>
        <dbReference type="EMBL" id="KUG29191.1"/>
    </source>
</evidence>
<organism evidence="7">
    <name type="scientific">hydrocarbon metagenome</name>
    <dbReference type="NCBI Taxonomy" id="938273"/>
    <lineage>
        <taxon>unclassified sequences</taxon>
        <taxon>metagenomes</taxon>
        <taxon>ecological metagenomes</taxon>
    </lineage>
</organism>
<evidence type="ECO:0000256" key="2">
    <source>
        <dbReference type="ARBA" id="ARBA00022475"/>
    </source>
</evidence>
<dbReference type="EMBL" id="LNQE01000123">
    <property type="protein sequence ID" value="KUG29191.1"/>
    <property type="molecule type" value="Genomic_DNA"/>
</dbReference>